<dbReference type="KEGG" id="saqt:GJV85_01400"/>
<dbReference type="PANTHER" id="PTHR43428:SF1">
    <property type="entry name" value="ARSENATE REDUCTASE"/>
    <property type="match status" value="1"/>
</dbReference>
<evidence type="ECO:0000259" key="2">
    <source>
        <dbReference type="Pfam" id="PF01451"/>
    </source>
</evidence>
<feature type="domain" description="Phosphotyrosine protein phosphatase I" evidence="2">
    <location>
        <begin position="7"/>
        <end position="97"/>
    </location>
</feature>
<dbReference type="PANTHER" id="PTHR43428">
    <property type="entry name" value="ARSENATE REDUCTASE"/>
    <property type="match status" value="1"/>
</dbReference>
<keyword evidence="4" id="KW-1185">Reference proteome</keyword>
<dbReference type="Gene3D" id="3.40.50.2300">
    <property type="match status" value="1"/>
</dbReference>
<protein>
    <submittedName>
        <fullName evidence="3">Arsenate reductase ArsC</fullName>
    </submittedName>
</protein>
<dbReference type="Proteomes" id="UP000671852">
    <property type="component" value="Chromosome"/>
</dbReference>
<sequence length="136" mass="15491">MNVNKKVLLLCSDNSSLSIIAQAILTKYLSEIDFFSGATKKSKKIDANVIKSLSSHLLWRDEYNSKVYDQNPDINYDLVITLCDKSSKECPKSLSKSTQIQIEYDVPTKNSLSEIEQIIKEMKMELIPIVRNELSE</sequence>
<keyword evidence="1" id="KW-0059">Arsenical resistance</keyword>
<organism evidence="3 4">
    <name type="scientific">Sulfurimonas aquatica</name>
    <dbReference type="NCBI Taxonomy" id="2672570"/>
    <lineage>
        <taxon>Bacteria</taxon>
        <taxon>Pseudomonadati</taxon>
        <taxon>Campylobacterota</taxon>
        <taxon>Epsilonproteobacteria</taxon>
        <taxon>Campylobacterales</taxon>
        <taxon>Sulfurimonadaceae</taxon>
        <taxon>Sulfurimonas</taxon>
    </lineage>
</organism>
<evidence type="ECO:0000313" key="4">
    <source>
        <dbReference type="Proteomes" id="UP000671852"/>
    </source>
</evidence>
<proteinExistence type="predicted"/>
<dbReference type="InterPro" id="IPR036196">
    <property type="entry name" value="Ptyr_pPase_sf"/>
</dbReference>
<reference evidence="3" key="2">
    <citation type="submission" date="2021-04" db="EMBL/GenBank/DDBJ databases">
        <title>Isolation and characterization of a novel species of the genus Sulfurimonas.</title>
        <authorList>
            <person name="Fukui M."/>
        </authorList>
    </citation>
    <scope>NUCLEOTIDE SEQUENCE</scope>
    <source>
        <strain evidence="3">H1576</strain>
    </source>
</reference>
<evidence type="ECO:0000256" key="1">
    <source>
        <dbReference type="ARBA" id="ARBA00022849"/>
    </source>
</evidence>
<evidence type="ECO:0000313" key="3">
    <source>
        <dbReference type="EMBL" id="QSZ40824.1"/>
    </source>
</evidence>
<dbReference type="InterPro" id="IPR023485">
    <property type="entry name" value="Ptyr_pPase"/>
</dbReference>
<dbReference type="EMBL" id="CP046072">
    <property type="protein sequence ID" value="QSZ40824.1"/>
    <property type="molecule type" value="Genomic_DNA"/>
</dbReference>
<accession>A0A975GC25</accession>
<dbReference type="AlphaFoldDB" id="A0A975GC25"/>
<dbReference type="Pfam" id="PF01451">
    <property type="entry name" value="LMWPc"/>
    <property type="match status" value="1"/>
</dbReference>
<reference evidence="3" key="1">
    <citation type="submission" date="2019-11" db="EMBL/GenBank/DDBJ databases">
        <authorList>
            <person name="Kojima H."/>
        </authorList>
    </citation>
    <scope>NUCLEOTIDE SEQUENCE</scope>
    <source>
        <strain evidence="3">H1576</strain>
    </source>
</reference>
<dbReference type="GO" id="GO:0046685">
    <property type="term" value="P:response to arsenic-containing substance"/>
    <property type="evidence" value="ECO:0007669"/>
    <property type="project" value="UniProtKB-KW"/>
</dbReference>
<dbReference type="SUPFAM" id="SSF52788">
    <property type="entry name" value="Phosphotyrosine protein phosphatases I"/>
    <property type="match status" value="1"/>
</dbReference>
<gene>
    <name evidence="3" type="ORF">GJV85_01400</name>
</gene>
<name>A0A975GC25_9BACT</name>